<dbReference type="FunFam" id="2.170.130.10:FF:000009">
    <property type="entry name" value="SusC/RagA family TonB-linked outer membrane protein"/>
    <property type="match status" value="1"/>
</dbReference>
<dbReference type="InterPro" id="IPR023996">
    <property type="entry name" value="TonB-dep_OMP_SusC/RagA"/>
</dbReference>
<dbReference type="SUPFAM" id="SSF56935">
    <property type="entry name" value="Porins"/>
    <property type="match status" value="1"/>
</dbReference>
<dbReference type="EMBL" id="QSVA01000012">
    <property type="protein sequence ID" value="RGN92419.1"/>
    <property type="molecule type" value="Genomic_DNA"/>
</dbReference>
<dbReference type="InterPro" id="IPR039426">
    <property type="entry name" value="TonB-dep_rcpt-like"/>
</dbReference>
<dbReference type="InterPro" id="IPR036942">
    <property type="entry name" value="Beta-barrel_TonB_sf"/>
</dbReference>
<dbReference type="RefSeq" id="WP_117600889.1">
    <property type="nucleotide sequence ID" value="NZ_QSVA01000012.1"/>
</dbReference>
<accession>A0A3E5ETZ1</accession>
<keyword evidence="6 7" id="KW-0998">Cell outer membrane</keyword>
<evidence type="ECO:0000259" key="9">
    <source>
        <dbReference type="Pfam" id="PF07715"/>
    </source>
</evidence>
<protein>
    <submittedName>
        <fullName evidence="10">TonB-dependent receptor</fullName>
    </submittedName>
</protein>
<dbReference type="FunFam" id="2.60.40.1120:FF:000003">
    <property type="entry name" value="Outer membrane protein Omp121"/>
    <property type="match status" value="1"/>
</dbReference>
<sequence>MQKYKMPISRLRMMVCLIGMLLPMCMFAQQITVQGIVKDQTGEMVIGASVMEKGTTNGTITGIDGDFSLNMSPNGTLVVSFVGYKTQEVQVKGQKQLQVVLSEDAEMLDEVVVIGYGTMKKSDLTGAVSSIGNKDIKDSPVSNLGQAIQGKISGVQIVDAGKPGDNVSIKIRGLGSINNCDPLVVIDGVPTDLGLSSLNMADVERLDVLKDASATAIYGSRGANGVVMITTKRGTEGKGKLAVSANYSFQNATNVPSLLNAAQYAELSNDMMVNSGRNPNPEWANPYELGAGTDWVDELLRTGVMQNYTVSYSGGNEKSHYYVSGGFLDQSGIVKSVNYRRFTFQSNSDAQVLKWLKFSNNITFSADTKKSGSYNIGDALKALPIYPVKNEDGSWSGPDGNSEWYGSTRNPIGPTELNKSQTDGYNFLANLTAELTFTKWLKFKSTFGYDAKFWFIDNFTPKYNWKPTPTEETSRYKSDNKSFTYLWDNYFLFDHTFAEKHRVGLMAGMSAQWNTNDYLNAQKNVFMFDNVHEMDNGEEMYAIGGNETEWALLSYMARVNYSYEDRYLLTATIRRDGSSRFGKKHRWGTFPSVSVAWRASQEKWFPKNDYINDLKVRAGYGVTGSQASVGNYSYLASYNTSVYPFGISSGNQTALVSSTLANPYIHWEEVAQTNIGFDASLFNSRVMFSFDAYLKETRDMLVKASIPITSGFEDTTTTYTNAGKVRNQGIEMSLHTINLTGELGWETNVTATYNKNKIKDLNSDVPYYINQINNSYVTMLAKDYPINVFYGYVTDGIFQNQSEVNTHAVQPGAEPGDIRFRDLNNDGVINDSDRTVIGNPNPSWLFSMSNSLSYKGFELSVFLQGIAGNKIYNANNIDNTGMAAAYNQTTDVLKRWQGEGTSNSMPRAVFGDPNQNTRVSDRFVENGSYLRLKNITLSYTFPKQWLQKAQIENARLSLSCENVATITGYSGFDPEVGINGIDQNRYPISRTFSLGLNFNF</sequence>
<dbReference type="Pfam" id="PF07715">
    <property type="entry name" value="Plug"/>
    <property type="match status" value="1"/>
</dbReference>
<dbReference type="Proteomes" id="UP000260759">
    <property type="component" value="Unassembled WGS sequence"/>
</dbReference>
<dbReference type="GO" id="GO:0009279">
    <property type="term" value="C:cell outer membrane"/>
    <property type="evidence" value="ECO:0007669"/>
    <property type="project" value="UniProtKB-SubCell"/>
</dbReference>
<evidence type="ECO:0000256" key="5">
    <source>
        <dbReference type="ARBA" id="ARBA00023136"/>
    </source>
</evidence>
<evidence type="ECO:0000256" key="8">
    <source>
        <dbReference type="SAM" id="SignalP"/>
    </source>
</evidence>
<dbReference type="InterPro" id="IPR023997">
    <property type="entry name" value="TonB-dep_OMP_SusC/RagA_CS"/>
</dbReference>
<feature type="signal peptide" evidence="8">
    <location>
        <begin position="1"/>
        <end position="28"/>
    </location>
</feature>
<keyword evidence="8" id="KW-0732">Signal</keyword>
<gene>
    <name evidence="10" type="ORF">DXB37_14125</name>
</gene>
<keyword evidence="4 7" id="KW-0812">Transmembrane</keyword>
<evidence type="ECO:0000256" key="1">
    <source>
        <dbReference type="ARBA" id="ARBA00004571"/>
    </source>
</evidence>
<proteinExistence type="inferred from homology"/>
<dbReference type="SUPFAM" id="SSF49464">
    <property type="entry name" value="Carboxypeptidase regulatory domain-like"/>
    <property type="match status" value="1"/>
</dbReference>
<dbReference type="PROSITE" id="PS52016">
    <property type="entry name" value="TONB_DEPENDENT_REC_3"/>
    <property type="match status" value="1"/>
</dbReference>
<evidence type="ECO:0000256" key="7">
    <source>
        <dbReference type="PROSITE-ProRule" id="PRU01360"/>
    </source>
</evidence>
<evidence type="ECO:0000313" key="11">
    <source>
        <dbReference type="Proteomes" id="UP000260759"/>
    </source>
</evidence>
<dbReference type="NCBIfam" id="TIGR04057">
    <property type="entry name" value="SusC_RagA_signa"/>
    <property type="match status" value="1"/>
</dbReference>
<keyword evidence="5 7" id="KW-0472">Membrane</keyword>
<feature type="chain" id="PRO_5017835003" evidence="8">
    <location>
        <begin position="29"/>
        <end position="1000"/>
    </location>
</feature>
<dbReference type="Gene3D" id="2.170.130.10">
    <property type="entry name" value="TonB-dependent receptor, plug domain"/>
    <property type="match status" value="1"/>
</dbReference>
<feature type="domain" description="TonB-dependent receptor plug" evidence="9">
    <location>
        <begin position="121"/>
        <end position="226"/>
    </location>
</feature>
<keyword evidence="2 7" id="KW-0813">Transport</keyword>
<evidence type="ECO:0000256" key="6">
    <source>
        <dbReference type="ARBA" id="ARBA00023237"/>
    </source>
</evidence>
<name>A0A3E5ETZ1_BACUN</name>
<comment type="caution">
    <text evidence="10">The sequence shown here is derived from an EMBL/GenBank/DDBJ whole genome shotgun (WGS) entry which is preliminary data.</text>
</comment>
<evidence type="ECO:0000256" key="4">
    <source>
        <dbReference type="ARBA" id="ARBA00022692"/>
    </source>
</evidence>
<comment type="similarity">
    <text evidence="7">Belongs to the TonB-dependent receptor family.</text>
</comment>
<reference evidence="10 11" key="1">
    <citation type="submission" date="2018-08" db="EMBL/GenBank/DDBJ databases">
        <title>A genome reference for cultivated species of the human gut microbiota.</title>
        <authorList>
            <person name="Zou Y."/>
            <person name="Xue W."/>
            <person name="Luo G."/>
        </authorList>
    </citation>
    <scope>NUCLEOTIDE SEQUENCE [LARGE SCALE GENOMIC DNA]</scope>
    <source>
        <strain evidence="10 11">OM03-4</strain>
    </source>
</reference>
<evidence type="ECO:0000256" key="2">
    <source>
        <dbReference type="ARBA" id="ARBA00022448"/>
    </source>
</evidence>
<evidence type="ECO:0000256" key="3">
    <source>
        <dbReference type="ARBA" id="ARBA00022452"/>
    </source>
</evidence>
<dbReference type="Gene3D" id="2.60.40.1120">
    <property type="entry name" value="Carboxypeptidase-like, regulatory domain"/>
    <property type="match status" value="1"/>
</dbReference>
<keyword evidence="10" id="KW-0675">Receptor</keyword>
<dbReference type="InterPro" id="IPR012910">
    <property type="entry name" value="Plug_dom"/>
</dbReference>
<evidence type="ECO:0000313" key="10">
    <source>
        <dbReference type="EMBL" id="RGN92419.1"/>
    </source>
</evidence>
<organism evidence="10 11">
    <name type="scientific">Bacteroides uniformis</name>
    <dbReference type="NCBI Taxonomy" id="820"/>
    <lineage>
        <taxon>Bacteria</taxon>
        <taxon>Pseudomonadati</taxon>
        <taxon>Bacteroidota</taxon>
        <taxon>Bacteroidia</taxon>
        <taxon>Bacteroidales</taxon>
        <taxon>Bacteroidaceae</taxon>
        <taxon>Bacteroides</taxon>
    </lineage>
</organism>
<dbReference type="Gene3D" id="2.40.170.20">
    <property type="entry name" value="TonB-dependent receptor, beta-barrel domain"/>
    <property type="match status" value="1"/>
</dbReference>
<dbReference type="NCBIfam" id="TIGR04056">
    <property type="entry name" value="OMP_RagA_SusC"/>
    <property type="match status" value="1"/>
</dbReference>
<comment type="subcellular location">
    <subcellularLocation>
        <location evidence="1 7">Cell outer membrane</location>
        <topology evidence="1 7">Multi-pass membrane protein</topology>
    </subcellularLocation>
</comment>
<dbReference type="AlphaFoldDB" id="A0A3E5ETZ1"/>
<keyword evidence="3 7" id="KW-1134">Transmembrane beta strand</keyword>
<dbReference type="InterPro" id="IPR037066">
    <property type="entry name" value="Plug_dom_sf"/>
</dbReference>
<dbReference type="InterPro" id="IPR008969">
    <property type="entry name" value="CarboxyPept-like_regulatory"/>
</dbReference>
<dbReference type="Pfam" id="PF13715">
    <property type="entry name" value="CarbopepD_reg_2"/>
    <property type="match status" value="1"/>
</dbReference>